<dbReference type="InterPro" id="IPR036361">
    <property type="entry name" value="SAP_dom_sf"/>
</dbReference>
<protein>
    <recommendedName>
        <fullName evidence="1">SAP domain-containing protein</fullName>
    </recommendedName>
</protein>
<feature type="domain" description="SAP" evidence="1">
    <location>
        <begin position="183"/>
        <end position="217"/>
    </location>
</feature>
<dbReference type="SUPFAM" id="SSF68906">
    <property type="entry name" value="SAP domain"/>
    <property type="match status" value="2"/>
</dbReference>
<reference evidence="2" key="1">
    <citation type="submission" date="2022-07" db="EMBL/GenBank/DDBJ databases">
        <title>Genome analysis of Parmales, a sister group of diatoms, reveals the evolutionary specialization of diatoms from phago-mixotrophs to photoautotrophs.</title>
        <authorList>
            <person name="Ban H."/>
            <person name="Sato S."/>
            <person name="Yoshikawa S."/>
            <person name="Kazumasa Y."/>
            <person name="Nakamura Y."/>
            <person name="Ichinomiya M."/>
            <person name="Saitoh K."/>
            <person name="Sato N."/>
            <person name="Blanc-Mathieu R."/>
            <person name="Endo H."/>
            <person name="Kuwata A."/>
            <person name="Ogata H."/>
        </authorList>
    </citation>
    <scope>NUCLEOTIDE SEQUENCE</scope>
</reference>
<sequence length="217" mass="24588">MDWATHMDETYAIIDEFGHRLMSKYRTTEWSGARCLQELETFLPFEHDCSMLWQAVVSDMDDKWWYELTDVEKATQIHPYDRNYAAAPKEPEEELPASMADAGPGGLDSIISQAAASRRIEMDYWLNQCKGGPRSDEGYFFDNLEVTELRTRASARGLSSTGSAPTLIERLKSAMSKGVRAAYGKMLVSQLREICEIRGLVKSGKKSVLVDRLMEDL</sequence>
<evidence type="ECO:0000313" key="3">
    <source>
        <dbReference type="Proteomes" id="UP001165082"/>
    </source>
</evidence>
<dbReference type="InterPro" id="IPR003034">
    <property type="entry name" value="SAP_dom"/>
</dbReference>
<comment type="caution">
    <text evidence="2">The sequence shown here is derived from an EMBL/GenBank/DDBJ whole genome shotgun (WGS) entry which is preliminary data.</text>
</comment>
<name>A0A9W7E152_9STRA</name>
<dbReference type="PROSITE" id="PS50800">
    <property type="entry name" value="SAP"/>
    <property type="match status" value="2"/>
</dbReference>
<keyword evidence="3" id="KW-1185">Reference proteome</keyword>
<dbReference type="Pfam" id="PF02037">
    <property type="entry name" value="SAP"/>
    <property type="match status" value="2"/>
</dbReference>
<evidence type="ECO:0000259" key="1">
    <source>
        <dbReference type="PROSITE" id="PS50800"/>
    </source>
</evidence>
<dbReference type="Gene3D" id="1.10.720.30">
    <property type="entry name" value="SAP domain"/>
    <property type="match status" value="2"/>
</dbReference>
<dbReference type="OrthoDB" id="2122982at2759"/>
<feature type="domain" description="SAP" evidence="1">
    <location>
        <begin position="141"/>
        <end position="175"/>
    </location>
</feature>
<dbReference type="AlphaFoldDB" id="A0A9W7E152"/>
<dbReference type="EMBL" id="BRXZ01002459">
    <property type="protein sequence ID" value="GMH62462.1"/>
    <property type="molecule type" value="Genomic_DNA"/>
</dbReference>
<accession>A0A9W7E152</accession>
<gene>
    <name evidence="2" type="ORF">TrRE_jg7172</name>
</gene>
<proteinExistence type="predicted"/>
<evidence type="ECO:0000313" key="2">
    <source>
        <dbReference type="EMBL" id="GMH62462.1"/>
    </source>
</evidence>
<dbReference type="Proteomes" id="UP001165082">
    <property type="component" value="Unassembled WGS sequence"/>
</dbReference>
<dbReference type="SMART" id="SM00513">
    <property type="entry name" value="SAP"/>
    <property type="match status" value="2"/>
</dbReference>
<organism evidence="2 3">
    <name type="scientific">Triparma retinervis</name>
    <dbReference type="NCBI Taxonomy" id="2557542"/>
    <lineage>
        <taxon>Eukaryota</taxon>
        <taxon>Sar</taxon>
        <taxon>Stramenopiles</taxon>
        <taxon>Ochrophyta</taxon>
        <taxon>Bolidophyceae</taxon>
        <taxon>Parmales</taxon>
        <taxon>Triparmaceae</taxon>
        <taxon>Triparma</taxon>
    </lineage>
</organism>